<dbReference type="Gene3D" id="1.10.510.10">
    <property type="entry name" value="Transferase(Phosphotransferase) domain 1"/>
    <property type="match status" value="1"/>
</dbReference>
<evidence type="ECO:0000313" key="8">
    <source>
        <dbReference type="EMBL" id="GHC65772.1"/>
    </source>
</evidence>
<keyword evidence="4" id="KW-0547">Nucleotide-binding</keyword>
<keyword evidence="9" id="KW-1185">Reference proteome</keyword>
<dbReference type="InterPro" id="IPR000719">
    <property type="entry name" value="Prot_kinase_dom"/>
</dbReference>
<accession>A0A918WNJ5</accession>
<dbReference type="CDD" id="cd14014">
    <property type="entry name" value="STKc_PknB_like"/>
    <property type="match status" value="1"/>
</dbReference>
<dbReference type="Pfam" id="PF00069">
    <property type="entry name" value="Pkinase"/>
    <property type="match status" value="1"/>
</dbReference>
<dbReference type="EC" id="2.7.11.1" evidence="1"/>
<keyword evidence="2" id="KW-0723">Serine/threonine-protein kinase</keyword>
<evidence type="ECO:0000256" key="5">
    <source>
        <dbReference type="ARBA" id="ARBA00022777"/>
    </source>
</evidence>
<reference evidence="8" key="2">
    <citation type="submission" date="2020-09" db="EMBL/GenBank/DDBJ databases">
        <authorList>
            <person name="Sun Q."/>
            <person name="Kim S."/>
        </authorList>
    </citation>
    <scope>NUCLEOTIDE SEQUENCE</scope>
    <source>
        <strain evidence="8">KCTC 12988</strain>
    </source>
</reference>
<evidence type="ECO:0000256" key="4">
    <source>
        <dbReference type="ARBA" id="ARBA00022741"/>
    </source>
</evidence>
<gene>
    <name evidence="8" type="ORF">GCM10007100_36900</name>
</gene>
<dbReference type="Gene3D" id="3.30.200.20">
    <property type="entry name" value="Phosphorylase Kinase, domain 1"/>
    <property type="match status" value="1"/>
</dbReference>
<name>A0A918WNJ5_9BACT</name>
<dbReference type="RefSeq" id="WP_189573600.1">
    <property type="nucleotide sequence ID" value="NZ_BMXI01000020.1"/>
</dbReference>
<feature type="domain" description="Protein kinase" evidence="7">
    <location>
        <begin position="102"/>
        <end position="358"/>
    </location>
</feature>
<dbReference type="FunFam" id="1.10.510.10:FF:000021">
    <property type="entry name" value="Serine/threonine protein kinase"/>
    <property type="match status" value="1"/>
</dbReference>
<dbReference type="Proteomes" id="UP000644507">
    <property type="component" value="Unassembled WGS sequence"/>
</dbReference>
<keyword evidence="3" id="KW-0808">Transferase</keyword>
<evidence type="ECO:0000259" key="7">
    <source>
        <dbReference type="PROSITE" id="PS50011"/>
    </source>
</evidence>
<dbReference type="AlphaFoldDB" id="A0A918WNJ5"/>
<dbReference type="EMBL" id="BMXI01000020">
    <property type="protein sequence ID" value="GHC65772.1"/>
    <property type="molecule type" value="Genomic_DNA"/>
</dbReference>
<comment type="caution">
    <text evidence="8">The sequence shown here is derived from an EMBL/GenBank/DDBJ whole genome shotgun (WGS) entry which is preliminary data.</text>
</comment>
<sequence>MPDPARPPDDATIDAWLAGNLSHEESEGLEKYFAENPPPEEKVPAALSEIAATTTPPEEVSQLMKLLRTIGPSPLPPVRPGIWKEILTPSEVEGVLGTLGPYEVTDVIATGGMGIVFRARDPVLKRIAALKALSPDLAGNATARERFLREARAAAALEHDNILPLYSVHNDPSPWFAMRYVSGGNLQDALDRKEDFPLPRLKSIALQAASALAAAHQAGIVHRDIKPANIMLEENSERIWVCDFGIARSITDPSLTYQGSVAGTPLYMSPEQAVGELLDGRSDLFSLGSVLYHCATGRFPFAGETSAAVLKNVAKSEPPHPRVLNSRLPTWFARLLEKLLEKDPAERFPNAETLIAALESERAPIGKKKARRRRILLSLATITLVAFGLLQVPQVRDQTNRALVILSGESFTIRGQLGTHKTLSGAIQAAAPNATVELHRSEVIPVNIITIPAGKPLAIRAVHGARPVLANTGPNAHLKSFSPLFLEGLTFQPKKMERTSPGCLSLVGERHLIRNCTFIASTAPMNVNSAARPAVIQSSNGSLVRVKDCRFQLSEASVASVWDRRPHDTNPEPSRILFTDSLLTGSRALTITRVDSNCGVDLGFERCLVSTDAVIMDHWNAHLKRVRIRSKATTFAPQHAFIWAARESPTAAAELIQWNSENDIFRLGAAFYSKAIVLPKPTKGTLVTLRSMWTRKAKGSFRKSRDLEFAFPGNEPDFAALTTALNEEAPPAALKAIEELAP</sequence>
<dbReference type="PROSITE" id="PS00108">
    <property type="entry name" value="PROTEIN_KINASE_ST"/>
    <property type="match status" value="1"/>
</dbReference>
<dbReference type="PANTHER" id="PTHR43289:SF6">
    <property type="entry name" value="SERINE_THREONINE-PROTEIN KINASE NEKL-3"/>
    <property type="match status" value="1"/>
</dbReference>
<evidence type="ECO:0000256" key="2">
    <source>
        <dbReference type="ARBA" id="ARBA00022527"/>
    </source>
</evidence>
<dbReference type="PANTHER" id="PTHR43289">
    <property type="entry name" value="MITOGEN-ACTIVATED PROTEIN KINASE KINASE KINASE 20-RELATED"/>
    <property type="match status" value="1"/>
</dbReference>
<dbReference type="SMART" id="SM00220">
    <property type="entry name" value="S_TKc"/>
    <property type="match status" value="1"/>
</dbReference>
<dbReference type="PROSITE" id="PS50011">
    <property type="entry name" value="PROTEIN_KINASE_DOM"/>
    <property type="match status" value="1"/>
</dbReference>
<protein>
    <recommendedName>
        <fullName evidence="1">non-specific serine/threonine protein kinase</fullName>
        <ecNumber evidence="1">2.7.11.1</ecNumber>
    </recommendedName>
</protein>
<evidence type="ECO:0000256" key="3">
    <source>
        <dbReference type="ARBA" id="ARBA00022679"/>
    </source>
</evidence>
<keyword evidence="5" id="KW-0418">Kinase</keyword>
<evidence type="ECO:0000313" key="9">
    <source>
        <dbReference type="Proteomes" id="UP000644507"/>
    </source>
</evidence>
<dbReference type="GO" id="GO:0004674">
    <property type="term" value="F:protein serine/threonine kinase activity"/>
    <property type="evidence" value="ECO:0007669"/>
    <property type="project" value="UniProtKB-KW"/>
</dbReference>
<keyword evidence="6" id="KW-0067">ATP-binding</keyword>
<dbReference type="GO" id="GO:0005524">
    <property type="term" value="F:ATP binding"/>
    <property type="evidence" value="ECO:0007669"/>
    <property type="project" value="UniProtKB-KW"/>
</dbReference>
<dbReference type="InterPro" id="IPR008271">
    <property type="entry name" value="Ser/Thr_kinase_AS"/>
</dbReference>
<dbReference type="SUPFAM" id="SSF56112">
    <property type="entry name" value="Protein kinase-like (PK-like)"/>
    <property type="match status" value="1"/>
</dbReference>
<dbReference type="InterPro" id="IPR011009">
    <property type="entry name" value="Kinase-like_dom_sf"/>
</dbReference>
<evidence type="ECO:0000256" key="6">
    <source>
        <dbReference type="ARBA" id="ARBA00022840"/>
    </source>
</evidence>
<reference evidence="8" key="1">
    <citation type="journal article" date="2014" name="Int. J. Syst. Evol. Microbiol.">
        <title>Complete genome sequence of Corynebacterium casei LMG S-19264T (=DSM 44701T), isolated from a smear-ripened cheese.</title>
        <authorList>
            <consortium name="US DOE Joint Genome Institute (JGI-PGF)"/>
            <person name="Walter F."/>
            <person name="Albersmeier A."/>
            <person name="Kalinowski J."/>
            <person name="Ruckert C."/>
        </authorList>
    </citation>
    <scope>NUCLEOTIDE SEQUENCE</scope>
    <source>
        <strain evidence="8">KCTC 12988</strain>
    </source>
</reference>
<proteinExistence type="predicted"/>
<evidence type="ECO:0000256" key="1">
    <source>
        <dbReference type="ARBA" id="ARBA00012513"/>
    </source>
</evidence>
<organism evidence="8 9">
    <name type="scientific">Roseibacillus persicicus</name>
    <dbReference type="NCBI Taxonomy" id="454148"/>
    <lineage>
        <taxon>Bacteria</taxon>
        <taxon>Pseudomonadati</taxon>
        <taxon>Verrucomicrobiota</taxon>
        <taxon>Verrucomicrobiia</taxon>
        <taxon>Verrucomicrobiales</taxon>
        <taxon>Verrucomicrobiaceae</taxon>
        <taxon>Roseibacillus</taxon>
    </lineage>
</organism>